<dbReference type="SUPFAM" id="SSF57850">
    <property type="entry name" value="RING/U-box"/>
    <property type="match status" value="1"/>
</dbReference>
<organism evidence="13 14">
    <name type="scientific">Aphanomyces astaci</name>
    <name type="common">Crayfish plague agent</name>
    <dbReference type="NCBI Taxonomy" id="112090"/>
    <lineage>
        <taxon>Eukaryota</taxon>
        <taxon>Sar</taxon>
        <taxon>Stramenopiles</taxon>
        <taxon>Oomycota</taxon>
        <taxon>Saprolegniomycetes</taxon>
        <taxon>Saprolegniales</taxon>
        <taxon>Verrucalvaceae</taxon>
        <taxon>Aphanomyces</taxon>
    </lineage>
</organism>
<evidence type="ECO:0000313" key="14">
    <source>
        <dbReference type="Proteomes" id="UP000285712"/>
    </source>
</evidence>
<comment type="subcellular location">
    <subcellularLocation>
        <location evidence="1">Membrane</location>
        <topology evidence="1">Multi-pass membrane protein</topology>
    </subcellularLocation>
</comment>
<evidence type="ECO:0000256" key="9">
    <source>
        <dbReference type="ARBA" id="ARBA00022989"/>
    </source>
</evidence>
<dbReference type="EMBL" id="QUTG01008308">
    <property type="protein sequence ID" value="RHY81085.1"/>
    <property type="molecule type" value="Genomic_DNA"/>
</dbReference>
<feature type="domain" description="RING-type" evidence="12">
    <location>
        <begin position="72"/>
        <end position="112"/>
    </location>
</feature>
<dbReference type="GO" id="GO:0008270">
    <property type="term" value="F:zinc ion binding"/>
    <property type="evidence" value="ECO:0007669"/>
    <property type="project" value="UniProtKB-KW"/>
</dbReference>
<keyword evidence="10" id="KW-0472">Membrane</keyword>
<evidence type="ECO:0000256" key="4">
    <source>
        <dbReference type="ARBA" id="ARBA00022502"/>
    </source>
</evidence>
<evidence type="ECO:0000256" key="7">
    <source>
        <dbReference type="ARBA" id="ARBA00022771"/>
    </source>
</evidence>
<comment type="caution">
    <text evidence="13">The sequence shown here is derived from an EMBL/GenBank/DDBJ whole genome shotgun (WGS) entry which is preliminary data.</text>
</comment>
<dbReference type="AlphaFoldDB" id="A0A418CJG6"/>
<dbReference type="CDD" id="cd16531">
    <property type="entry name" value="RING-HC_RING1-like"/>
    <property type="match status" value="1"/>
</dbReference>
<dbReference type="Pfam" id="PF06432">
    <property type="entry name" value="GPI2"/>
    <property type="match status" value="1"/>
</dbReference>
<dbReference type="GO" id="GO:0000506">
    <property type="term" value="C:glycosylphosphatidylinositol-N-acetylglucosaminyltransferase (GPI-GnT) complex"/>
    <property type="evidence" value="ECO:0007669"/>
    <property type="project" value="TreeGrafter"/>
</dbReference>
<dbReference type="PANTHER" id="PTHR12982">
    <property type="entry name" value="PHOSPHATIDYLINOSITOL GLYCAN, CLASS C"/>
    <property type="match status" value="1"/>
</dbReference>
<evidence type="ECO:0000256" key="11">
    <source>
        <dbReference type="PROSITE-ProRule" id="PRU00175"/>
    </source>
</evidence>
<comment type="pathway">
    <text evidence="2">Glycolipid biosynthesis; glycosylphosphatidylinositol-anchor biosynthesis.</text>
</comment>
<evidence type="ECO:0000256" key="1">
    <source>
        <dbReference type="ARBA" id="ARBA00004141"/>
    </source>
</evidence>
<dbReference type="InterPro" id="IPR013083">
    <property type="entry name" value="Znf_RING/FYVE/PHD"/>
</dbReference>
<keyword evidence="6" id="KW-0479">Metal-binding</keyword>
<dbReference type="Gene3D" id="3.30.40.10">
    <property type="entry name" value="Zinc/RING finger domain, C3HC4 (zinc finger)"/>
    <property type="match status" value="1"/>
</dbReference>
<keyword evidence="7 11" id="KW-0863">Zinc-finger</keyword>
<evidence type="ECO:0000256" key="8">
    <source>
        <dbReference type="ARBA" id="ARBA00022833"/>
    </source>
</evidence>
<evidence type="ECO:0000256" key="6">
    <source>
        <dbReference type="ARBA" id="ARBA00022723"/>
    </source>
</evidence>
<dbReference type="InterPro" id="IPR001841">
    <property type="entry name" value="Znf_RING"/>
</dbReference>
<dbReference type="UniPathway" id="UPA00196"/>
<keyword evidence="5" id="KW-0812">Transmembrane</keyword>
<reference evidence="13 14" key="1">
    <citation type="submission" date="2018-08" db="EMBL/GenBank/DDBJ databases">
        <title>Aphanomyces genome sequencing and annotation.</title>
        <authorList>
            <person name="Minardi D."/>
            <person name="Oidtmann B."/>
            <person name="Van Der Giezen M."/>
            <person name="Studholme D.J."/>
        </authorList>
    </citation>
    <scope>NUCLEOTIDE SEQUENCE [LARGE SCALE GENOMIC DNA]</scope>
    <source>
        <strain evidence="13 14">Sv</strain>
    </source>
</reference>
<dbReference type="Pfam" id="PF13923">
    <property type="entry name" value="zf-C3HC4_2"/>
    <property type="match status" value="1"/>
</dbReference>
<dbReference type="InterPro" id="IPR017907">
    <property type="entry name" value="Znf_RING_CS"/>
</dbReference>
<evidence type="ECO:0000256" key="2">
    <source>
        <dbReference type="ARBA" id="ARBA00004687"/>
    </source>
</evidence>
<evidence type="ECO:0000256" key="5">
    <source>
        <dbReference type="ARBA" id="ARBA00022692"/>
    </source>
</evidence>
<gene>
    <name evidence="13" type="ORF">DYB35_008444</name>
</gene>
<dbReference type="SMART" id="SM00184">
    <property type="entry name" value="RING"/>
    <property type="match status" value="1"/>
</dbReference>
<evidence type="ECO:0000256" key="10">
    <source>
        <dbReference type="ARBA" id="ARBA00023136"/>
    </source>
</evidence>
<keyword evidence="4" id="KW-0337">GPI-anchor biosynthesis</keyword>
<sequence>MAVPNVHNGFTRVEYDQHVRHLVHRRINPHSLYDEVTLIDELTLYDMFRQPRPLATTPLTVPPTLLQSEMQCPVCLGIVRNATVIKSCLHRFCDKCLNECLRSGIKECPSCRAVIGPKRSSLRRDETFDKLVAAIYPDLERYEAAEDERIASANTPKRLHHDDNPMSPLGKRAKATAQVGVQNVREYDYWGMSKASAAITQQLSLVFIFFVRHDMWQGVKEGMLFSATLSILSPVLRTLTESYAVDTIWALSVALTGIHLITHDYTYINGTTYKYAGTISLNAAIFTSVLLASLLHSNEQVFSFVLFAIEVFAVSPIAQHNIKVQTPPRARYG</sequence>
<keyword evidence="8" id="KW-0862">Zinc</keyword>
<dbReference type="PANTHER" id="PTHR12982:SF0">
    <property type="entry name" value="PHOSPHATIDYLINOSITOL N-ACETYLGLUCOSAMINYLTRANSFERASE SUBUNIT C"/>
    <property type="match status" value="1"/>
</dbReference>
<evidence type="ECO:0000256" key="3">
    <source>
        <dbReference type="ARBA" id="ARBA00008321"/>
    </source>
</evidence>
<dbReference type="PROSITE" id="PS00518">
    <property type="entry name" value="ZF_RING_1"/>
    <property type="match status" value="1"/>
</dbReference>
<evidence type="ECO:0000259" key="12">
    <source>
        <dbReference type="PROSITE" id="PS50089"/>
    </source>
</evidence>
<dbReference type="InterPro" id="IPR009450">
    <property type="entry name" value="Plno_GlcNAc_GPI2"/>
</dbReference>
<proteinExistence type="inferred from homology"/>
<dbReference type="Proteomes" id="UP000285712">
    <property type="component" value="Unassembled WGS sequence"/>
</dbReference>
<keyword evidence="9" id="KW-1133">Transmembrane helix</keyword>
<comment type="similarity">
    <text evidence="3">Belongs to the PIGC family.</text>
</comment>
<accession>A0A418CJG6</accession>
<protein>
    <recommendedName>
        <fullName evidence="12">RING-type domain-containing protein</fullName>
    </recommendedName>
</protein>
<evidence type="ECO:0000313" key="13">
    <source>
        <dbReference type="EMBL" id="RHY81085.1"/>
    </source>
</evidence>
<dbReference type="GO" id="GO:0006506">
    <property type="term" value="P:GPI anchor biosynthetic process"/>
    <property type="evidence" value="ECO:0007669"/>
    <property type="project" value="UniProtKB-UniPathway"/>
</dbReference>
<name>A0A418CJG6_APHAT</name>
<dbReference type="PROSITE" id="PS50089">
    <property type="entry name" value="ZF_RING_2"/>
    <property type="match status" value="1"/>
</dbReference>
<dbReference type="VEuPathDB" id="FungiDB:H257_13679"/>